<protein>
    <recommendedName>
        <fullName evidence="3">Integrase</fullName>
    </recommendedName>
</protein>
<sequence length="62" mass="7155">MLGHSSTIITTAVYYDKSCLVIDLTEELNRYIDKVKTINKINEDVVDVATNFNKIFKEFQLV</sequence>
<evidence type="ECO:0000313" key="1">
    <source>
        <dbReference type="EMBL" id="HIQ90107.1"/>
    </source>
</evidence>
<dbReference type="Proteomes" id="UP000886786">
    <property type="component" value="Unassembled WGS sequence"/>
</dbReference>
<reference evidence="1" key="2">
    <citation type="journal article" date="2021" name="PeerJ">
        <title>Extensive microbial diversity within the chicken gut microbiome revealed by metagenomics and culture.</title>
        <authorList>
            <person name="Gilroy R."/>
            <person name="Ravi A."/>
            <person name="Getino M."/>
            <person name="Pursley I."/>
            <person name="Horton D.L."/>
            <person name="Alikhan N.F."/>
            <person name="Baker D."/>
            <person name="Gharbi K."/>
            <person name="Hall N."/>
            <person name="Watson M."/>
            <person name="Adriaenssens E.M."/>
            <person name="Foster-Nyarko E."/>
            <person name="Jarju S."/>
            <person name="Secka A."/>
            <person name="Antonio M."/>
            <person name="Oren A."/>
            <person name="Chaudhuri R.R."/>
            <person name="La Ragione R."/>
            <person name="Hildebrand F."/>
            <person name="Pallen M.J."/>
        </authorList>
    </citation>
    <scope>NUCLEOTIDE SEQUENCE</scope>
    <source>
        <strain evidence="1">CHK147-3167</strain>
    </source>
</reference>
<dbReference type="EMBL" id="DVFV01000015">
    <property type="protein sequence ID" value="HIQ90107.1"/>
    <property type="molecule type" value="Genomic_DNA"/>
</dbReference>
<organism evidence="1 2">
    <name type="scientific">Candidatus Coprosoma intestinipullorum</name>
    <dbReference type="NCBI Taxonomy" id="2840752"/>
    <lineage>
        <taxon>Bacteria</taxon>
        <taxon>Bacillati</taxon>
        <taxon>Bacillota</taxon>
        <taxon>Bacillota incertae sedis</taxon>
        <taxon>Candidatus Coprosoma</taxon>
    </lineage>
</organism>
<proteinExistence type="predicted"/>
<comment type="caution">
    <text evidence="1">The sequence shown here is derived from an EMBL/GenBank/DDBJ whole genome shotgun (WGS) entry which is preliminary data.</text>
</comment>
<reference evidence="1" key="1">
    <citation type="submission" date="2020-10" db="EMBL/GenBank/DDBJ databases">
        <authorList>
            <person name="Gilroy R."/>
        </authorList>
    </citation>
    <scope>NUCLEOTIDE SEQUENCE</scope>
    <source>
        <strain evidence="1">CHK147-3167</strain>
    </source>
</reference>
<gene>
    <name evidence="1" type="ORF">IAB27_00545</name>
</gene>
<name>A0A9D1CXW2_9FIRM</name>
<dbReference type="AlphaFoldDB" id="A0A9D1CXW2"/>
<accession>A0A9D1CXW2</accession>
<evidence type="ECO:0000313" key="2">
    <source>
        <dbReference type="Proteomes" id="UP000886786"/>
    </source>
</evidence>
<evidence type="ECO:0008006" key="3">
    <source>
        <dbReference type="Google" id="ProtNLM"/>
    </source>
</evidence>